<protein>
    <submittedName>
        <fullName evidence="2">Carboxylate--amine ligase</fullName>
    </submittedName>
</protein>
<dbReference type="Proteomes" id="UP000228755">
    <property type="component" value="Unassembled WGS sequence"/>
</dbReference>
<feature type="compositionally biased region" description="Polar residues" evidence="1">
    <location>
        <begin position="1"/>
        <end position="16"/>
    </location>
</feature>
<accession>A0A2M9HQK6</accession>
<dbReference type="Pfam" id="PF13481">
    <property type="entry name" value="AAA_25"/>
    <property type="match status" value="1"/>
</dbReference>
<dbReference type="InterPro" id="IPR027417">
    <property type="entry name" value="P-loop_NTPase"/>
</dbReference>
<proteinExistence type="predicted"/>
<feature type="region of interest" description="Disordered" evidence="1">
    <location>
        <begin position="1"/>
        <end position="20"/>
    </location>
</feature>
<dbReference type="Gene3D" id="3.40.50.300">
    <property type="entry name" value="P-loop containing nucleotide triphosphate hydrolases"/>
    <property type="match status" value="1"/>
</dbReference>
<dbReference type="AlphaFoldDB" id="A0A2M9HQK6"/>
<comment type="caution">
    <text evidence="2">The sequence shown here is derived from an EMBL/GenBank/DDBJ whole genome shotgun (WGS) entry which is preliminary data.</text>
</comment>
<dbReference type="OrthoDB" id="4926055at2"/>
<evidence type="ECO:0000313" key="2">
    <source>
        <dbReference type="EMBL" id="PJM79095.1"/>
    </source>
</evidence>
<keyword evidence="2" id="KW-0436">Ligase</keyword>
<dbReference type="EMBL" id="PGLQ01000003">
    <property type="protein sequence ID" value="PJM79095.1"/>
    <property type="molecule type" value="Genomic_DNA"/>
</dbReference>
<gene>
    <name evidence="2" type="ORF">CUU80_06675</name>
</gene>
<sequence length="415" mass="45167">MTPSRDVQTFQTSRQTLDAGAVGNTQTSQTFQTLGVSEGKTGNTQVSTHTEANRSPWLVKAADVQKKAPRFLDNPMLPVGVLTLIAGRAGVSKSTLSLYRAALATKGQLEGDWKGEPVNVAVSGIEDNDSMQRMRLEAEDADLDRVFFLSMSDKGADTGVRLPDDIDTIKGVFVQNDIRLWIIDPITSAMSGDTNKRDDVRAALDPLAKMAQELDISILGILHFNKGGGYASDKISGSHAFRDAVRSLLLVARDDNNGDCIVTIDKSSYTQAQGTSYSYGLISHDVTDDDGHVFGVPKITGFMPTERNVNEVINSNVSVTGQDQERASGNEVIDWLVEYLSRNGPTRFADIEKAAEAEGYEKKQLSNARQRSKAPWVVSVPDPDWKGKGVRRVWSVSEIDPSSEKFSPPIASGEK</sequence>
<reference evidence="2 3" key="1">
    <citation type="submission" date="2017-11" db="EMBL/GenBank/DDBJ databases">
        <title>Draft genome sequences of strains TRE 1, TRE D, TRE H and TRI 7, isolated from tamarins, belonging to four potential novel Bifidobacterium species.</title>
        <authorList>
            <person name="Mattarelli P."/>
            <person name="Modesto M."/>
            <person name="Bonetti A."/>
            <person name="Puglisi E."/>
            <person name="Morelli L."/>
        </authorList>
    </citation>
    <scope>NUCLEOTIDE SEQUENCE [LARGE SCALE GENOMIC DNA]</scope>
    <source>
        <strain evidence="3">TRED</strain>
    </source>
</reference>
<dbReference type="GO" id="GO:0016874">
    <property type="term" value="F:ligase activity"/>
    <property type="evidence" value="ECO:0007669"/>
    <property type="project" value="UniProtKB-KW"/>
</dbReference>
<organism evidence="2 3">
    <name type="scientific">Bifidobacterium scaligerum</name>
    <dbReference type="NCBI Taxonomy" id="2052656"/>
    <lineage>
        <taxon>Bacteria</taxon>
        <taxon>Bacillati</taxon>
        <taxon>Actinomycetota</taxon>
        <taxon>Actinomycetes</taxon>
        <taxon>Bifidobacteriales</taxon>
        <taxon>Bifidobacteriaceae</taxon>
        <taxon>Bifidobacterium</taxon>
    </lineage>
</organism>
<name>A0A2M9HQK6_9BIFI</name>
<evidence type="ECO:0000313" key="3">
    <source>
        <dbReference type="Proteomes" id="UP000228755"/>
    </source>
</evidence>
<keyword evidence="3" id="KW-1185">Reference proteome</keyword>
<dbReference type="SUPFAM" id="SSF52540">
    <property type="entry name" value="P-loop containing nucleoside triphosphate hydrolases"/>
    <property type="match status" value="1"/>
</dbReference>
<evidence type="ECO:0000256" key="1">
    <source>
        <dbReference type="SAM" id="MobiDB-lite"/>
    </source>
</evidence>